<organism evidence="1 2">
    <name type="scientific">Entomophthora muscae</name>
    <dbReference type="NCBI Taxonomy" id="34485"/>
    <lineage>
        <taxon>Eukaryota</taxon>
        <taxon>Fungi</taxon>
        <taxon>Fungi incertae sedis</taxon>
        <taxon>Zoopagomycota</taxon>
        <taxon>Entomophthoromycotina</taxon>
        <taxon>Entomophthoromycetes</taxon>
        <taxon>Entomophthorales</taxon>
        <taxon>Entomophthoraceae</taxon>
        <taxon>Entomophthora</taxon>
    </lineage>
</organism>
<accession>A0ACC2UC62</accession>
<dbReference type="Proteomes" id="UP001165960">
    <property type="component" value="Unassembled WGS sequence"/>
</dbReference>
<keyword evidence="2" id="KW-1185">Reference proteome</keyword>
<proteinExistence type="predicted"/>
<evidence type="ECO:0000313" key="1">
    <source>
        <dbReference type="EMBL" id="KAJ9084640.1"/>
    </source>
</evidence>
<gene>
    <name evidence="1" type="ORF">DSO57_1022375</name>
</gene>
<dbReference type="EMBL" id="QTSX02000822">
    <property type="protein sequence ID" value="KAJ9084640.1"/>
    <property type="molecule type" value="Genomic_DNA"/>
</dbReference>
<evidence type="ECO:0000313" key="2">
    <source>
        <dbReference type="Proteomes" id="UP001165960"/>
    </source>
</evidence>
<sequence length="155" mass="16974">MSGGFRSLELAIMATSNNIWNQQAKIFPEVILLEPVMSLGNASVVTSDKLLLTMYTGKPQLYDLNPDTLQAASPQDQLPGRPQILGQEPEQDLTLESPLKLDESKSPTLTLPMLKVPVNSTNQRVGLAIEPKITQAITEGETKKLPIERGPPRDD</sequence>
<reference evidence="1" key="1">
    <citation type="submission" date="2022-04" db="EMBL/GenBank/DDBJ databases">
        <title>Genome of the entomopathogenic fungus Entomophthora muscae.</title>
        <authorList>
            <person name="Elya C."/>
            <person name="Lovett B.R."/>
            <person name="Lee E."/>
            <person name="Macias A.M."/>
            <person name="Hajek A.E."/>
            <person name="De Bivort B.L."/>
            <person name="Kasson M.T."/>
            <person name="De Fine Licht H.H."/>
            <person name="Stajich J.E."/>
        </authorList>
    </citation>
    <scope>NUCLEOTIDE SEQUENCE</scope>
    <source>
        <strain evidence="1">Berkeley</strain>
    </source>
</reference>
<comment type="caution">
    <text evidence="1">The sequence shown here is derived from an EMBL/GenBank/DDBJ whole genome shotgun (WGS) entry which is preliminary data.</text>
</comment>
<protein>
    <submittedName>
        <fullName evidence="1">Uncharacterized protein</fullName>
    </submittedName>
</protein>
<name>A0ACC2UC62_9FUNG</name>